<keyword evidence="1" id="KW-0472">Membrane</keyword>
<comment type="caution">
    <text evidence="2">The sequence shown here is derived from an EMBL/GenBank/DDBJ whole genome shotgun (WGS) entry which is preliminary data.</text>
</comment>
<name>A0ABN2BBL3_9ACTN</name>
<evidence type="ECO:0000256" key="1">
    <source>
        <dbReference type="SAM" id="Phobius"/>
    </source>
</evidence>
<reference evidence="2 3" key="1">
    <citation type="journal article" date="2019" name="Int. J. Syst. Evol. Microbiol.">
        <title>The Global Catalogue of Microorganisms (GCM) 10K type strain sequencing project: providing services to taxonomists for standard genome sequencing and annotation.</title>
        <authorList>
            <consortium name="The Broad Institute Genomics Platform"/>
            <consortium name="The Broad Institute Genome Sequencing Center for Infectious Disease"/>
            <person name="Wu L."/>
            <person name="Ma J."/>
        </authorList>
    </citation>
    <scope>NUCLEOTIDE SEQUENCE [LARGE SCALE GENOMIC DNA]</scope>
    <source>
        <strain evidence="2 3">JCM 14303</strain>
    </source>
</reference>
<proteinExistence type="predicted"/>
<sequence>MMRTTYRMRAGRFLGVLAAGLILLGLAAIAWAVGLPDAVVGVFLVLGGLVALAGLWILLRPPVLLKLGKEQIEVRGVKTDWTDITEVGRVETTHGEAVVLRTKHQDSSILIPVSWLPPGQDEKLATDLRDRLNSAHGYTIWDGTAGEDADRAE</sequence>
<gene>
    <name evidence="2" type="ORF">GCM10009741_45510</name>
</gene>
<protein>
    <recommendedName>
        <fullName evidence="4">PH (Pleckstrin Homology) domain-containing protein</fullName>
    </recommendedName>
</protein>
<feature type="transmembrane region" description="Helical" evidence="1">
    <location>
        <begin position="42"/>
        <end position="59"/>
    </location>
</feature>
<dbReference type="Proteomes" id="UP001500363">
    <property type="component" value="Unassembled WGS sequence"/>
</dbReference>
<evidence type="ECO:0000313" key="2">
    <source>
        <dbReference type="EMBL" id="GAA1537701.1"/>
    </source>
</evidence>
<keyword evidence="1" id="KW-1133">Transmembrane helix</keyword>
<accession>A0ABN2BBL3</accession>
<evidence type="ECO:0008006" key="4">
    <source>
        <dbReference type="Google" id="ProtNLM"/>
    </source>
</evidence>
<evidence type="ECO:0000313" key="3">
    <source>
        <dbReference type="Proteomes" id="UP001500363"/>
    </source>
</evidence>
<keyword evidence="1" id="KW-0812">Transmembrane</keyword>
<dbReference type="EMBL" id="BAAANC010000002">
    <property type="protein sequence ID" value="GAA1537701.1"/>
    <property type="molecule type" value="Genomic_DNA"/>
</dbReference>
<keyword evidence="3" id="KW-1185">Reference proteome</keyword>
<organism evidence="2 3">
    <name type="scientific">Kribbella lupini</name>
    <dbReference type="NCBI Taxonomy" id="291602"/>
    <lineage>
        <taxon>Bacteria</taxon>
        <taxon>Bacillati</taxon>
        <taxon>Actinomycetota</taxon>
        <taxon>Actinomycetes</taxon>
        <taxon>Propionibacteriales</taxon>
        <taxon>Kribbellaceae</taxon>
        <taxon>Kribbella</taxon>
    </lineage>
</organism>